<evidence type="ECO:0000313" key="2">
    <source>
        <dbReference type="Proteomes" id="UP001148737"/>
    </source>
</evidence>
<keyword evidence="2" id="KW-1185">Reference proteome</keyword>
<proteinExistence type="predicted"/>
<organism evidence="1 2">
    <name type="scientific">Lecanicillium saksenae</name>
    <dbReference type="NCBI Taxonomy" id="468837"/>
    <lineage>
        <taxon>Eukaryota</taxon>
        <taxon>Fungi</taxon>
        <taxon>Dikarya</taxon>
        <taxon>Ascomycota</taxon>
        <taxon>Pezizomycotina</taxon>
        <taxon>Sordariomycetes</taxon>
        <taxon>Hypocreomycetidae</taxon>
        <taxon>Hypocreales</taxon>
        <taxon>Cordycipitaceae</taxon>
        <taxon>Lecanicillium</taxon>
    </lineage>
</organism>
<name>A0ACC1QUW6_9HYPO</name>
<sequence>MKAILTLILGCLAATSVAYGPRGVAERMLYYYAYICEEETKALDPSYQYKVAPGCQGDKPKRCTLDELLVYIWSAKADSNPPDTTRPTGMSKGTGVSGRPNMSFNQLEAKVRDARFNTGAMCEGNVDREKLWPGSTSWYDCLSKMGGPMEAFNQAVRKAVADSPTDANGKHTFKVQYRPKLWATAKAASQFVAALRRHDLDDYRTKWFREHIPGIDIVHVPINTAKLSSNGQPVGDITAIDFDQTISRNSGINNIEGTLTTENHNFFAFLRNGEALNENHRSAYNAGLAAMAGCNCEMPIPRNLKKRGANATATTDNLLAGVNLAAIPLPTTLDQALVIGGPKAIKSRLLREKRLAQMGVQL</sequence>
<dbReference type="Proteomes" id="UP001148737">
    <property type="component" value="Unassembled WGS sequence"/>
</dbReference>
<evidence type="ECO:0000313" key="1">
    <source>
        <dbReference type="EMBL" id="KAJ3492728.1"/>
    </source>
</evidence>
<accession>A0ACC1QUW6</accession>
<comment type="caution">
    <text evidence="1">The sequence shown here is derived from an EMBL/GenBank/DDBJ whole genome shotgun (WGS) entry which is preliminary data.</text>
</comment>
<reference evidence="1" key="1">
    <citation type="submission" date="2022-07" db="EMBL/GenBank/DDBJ databases">
        <title>Genome Sequence of Lecanicillium saksenae.</title>
        <authorList>
            <person name="Buettner E."/>
        </authorList>
    </citation>
    <scope>NUCLEOTIDE SEQUENCE</scope>
    <source>
        <strain evidence="1">VT-O1</strain>
    </source>
</reference>
<protein>
    <submittedName>
        <fullName evidence="1">Uncharacterized protein</fullName>
    </submittedName>
</protein>
<gene>
    <name evidence="1" type="ORF">NLG97_g5185</name>
</gene>
<dbReference type="EMBL" id="JANAKD010000565">
    <property type="protein sequence ID" value="KAJ3492728.1"/>
    <property type="molecule type" value="Genomic_DNA"/>
</dbReference>